<dbReference type="Proteomes" id="UP000266183">
    <property type="component" value="Chromosome"/>
</dbReference>
<dbReference type="OrthoDB" id="9779074at2"/>
<evidence type="ECO:0000256" key="2">
    <source>
        <dbReference type="ARBA" id="ARBA00023125"/>
    </source>
</evidence>
<dbReference type="SUPFAM" id="SSF46689">
    <property type="entry name" value="Homeodomain-like"/>
    <property type="match status" value="1"/>
</dbReference>
<proteinExistence type="predicted"/>
<evidence type="ECO:0000313" key="7">
    <source>
        <dbReference type="EMBL" id="AYB33027.1"/>
    </source>
</evidence>
<keyword evidence="5" id="KW-0812">Transmembrane</keyword>
<dbReference type="RefSeq" id="WP_119756270.1">
    <property type="nucleotide sequence ID" value="NZ_CP032382.1"/>
</dbReference>
<dbReference type="AlphaFoldDB" id="A0A385SSB2"/>
<keyword evidence="1" id="KW-0805">Transcription regulation</keyword>
<keyword evidence="8" id="KW-1185">Reference proteome</keyword>
<keyword evidence="2" id="KW-0238">DNA-binding</keyword>
<feature type="domain" description="HTH araC/xylS-type" evidence="6">
    <location>
        <begin position="305"/>
        <end position="406"/>
    </location>
</feature>
<organism evidence="7 8">
    <name type="scientific">Chryseolinea soli</name>
    <dbReference type="NCBI Taxonomy" id="2321403"/>
    <lineage>
        <taxon>Bacteria</taxon>
        <taxon>Pseudomonadati</taxon>
        <taxon>Bacteroidota</taxon>
        <taxon>Cytophagia</taxon>
        <taxon>Cytophagales</taxon>
        <taxon>Fulvivirgaceae</taxon>
        <taxon>Chryseolinea</taxon>
    </lineage>
</organism>
<dbReference type="EMBL" id="CP032382">
    <property type="protein sequence ID" value="AYB33027.1"/>
    <property type="molecule type" value="Genomic_DNA"/>
</dbReference>
<dbReference type="Pfam" id="PF12833">
    <property type="entry name" value="HTH_18"/>
    <property type="match status" value="1"/>
</dbReference>
<dbReference type="Gene3D" id="1.10.10.60">
    <property type="entry name" value="Homeodomain-like"/>
    <property type="match status" value="2"/>
</dbReference>
<dbReference type="KEGG" id="chk:D4L85_21685"/>
<feature type="transmembrane region" description="Helical" evidence="5">
    <location>
        <begin position="6"/>
        <end position="27"/>
    </location>
</feature>
<evidence type="ECO:0000256" key="5">
    <source>
        <dbReference type="SAM" id="Phobius"/>
    </source>
</evidence>
<keyword evidence="5" id="KW-1133">Transmembrane helix</keyword>
<evidence type="ECO:0000313" key="8">
    <source>
        <dbReference type="Proteomes" id="UP000266183"/>
    </source>
</evidence>
<feature type="region of interest" description="Disordered" evidence="4">
    <location>
        <begin position="263"/>
        <end position="289"/>
    </location>
</feature>
<accession>A0A385SSB2</accession>
<dbReference type="PANTHER" id="PTHR43280">
    <property type="entry name" value="ARAC-FAMILY TRANSCRIPTIONAL REGULATOR"/>
    <property type="match status" value="1"/>
</dbReference>
<dbReference type="InterPro" id="IPR009057">
    <property type="entry name" value="Homeodomain-like_sf"/>
</dbReference>
<dbReference type="GO" id="GO:0043565">
    <property type="term" value="F:sequence-specific DNA binding"/>
    <property type="evidence" value="ECO:0007669"/>
    <property type="project" value="InterPro"/>
</dbReference>
<keyword evidence="3" id="KW-0804">Transcription</keyword>
<protein>
    <submittedName>
        <fullName evidence="7">AraC family transcriptional regulator</fullName>
    </submittedName>
</protein>
<feature type="transmembrane region" description="Helical" evidence="5">
    <location>
        <begin position="99"/>
        <end position="119"/>
    </location>
</feature>
<keyword evidence="5" id="KW-0472">Membrane</keyword>
<feature type="transmembrane region" description="Helical" evidence="5">
    <location>
        <begin position="39"/>
        <end position="62"/>
    </location>
</feature>
<feature type="compositionally biased region" description="Basic and acidic residues" evidence="4">
    <location>
        <begin position="268"/>
        <end position="289"/>
    </location>
</feature>
<evidence type="ECO:0000256" key="4">
    <source>
        <dbReference type="SAM" id="MobiDB-lite"/>
    </source>
</evidence>
<dbReference type="InterPro" id="IPR018060">
    <property type="entry name" value="HTH_AraC"/>
</dbReference>
<dbReference type="PROSITE" id="PS01124">
    <property type="entry name" value="HTH_ARAC_FAMILY_2"/>
    <property type="match status" value="1"/>
</dbReference>
<evidence type="ECO:0000259" key="6">
    <source>
        <dbReference type="PROSITE" id="PS01124"/>
    </source>
</evidence>
<feature type="transmembrane region" description="Helical" evidence="5">
    <location>
        <begin position="161"/>
        <end position="178"/>
    </location>
</feature>
<feature type="transmembrane region" description="Helical" evidence="5">
    <location>
        <begin position="219"/>
        <end position="239"/>
    </location>
</feature>
<reference evidence="8" key="1">
    <citation type="submission" date="2018-09" db="EMBL/GenBank/DDBJ databases">
        <title>Chryseolinea sp. KIS68-18 isolated from soil.</title>
        <authorList>
            <person name="Weon H.-Y."/>
            <person name="Kwon S.-W."/>
            <person name="Lee S.A."/>
        </authorList>
    </citation>
    <scope>NUCLEOTIDE SEQUENCE [LARGE SCALE GENOMIC DNA]</scope>
    <source>
        <strain evidence="8">KIS68-18</strain>
    </source>
</reference>
<name>A0A385SSB2_9BACT</name>
<evidence type="ECO:0000256" key="3">
    <source>
        <dbReference type="ARBA" id="ARBA00023163"/>
    </source>
</evidence>
<evidence type="ECO:0000256" key="1">
    <source>
        <dbReference type="ARBA" id="ARBA00023015"/>
    </source>
</evidence>
<dbReference type="PANTHER" id="PTHR43280:SF29">
    <property type="entry name" value="ARAC-FAMILY TRANSCRIPTIONAL REGULATOR"/>
    <property type="match status" value="1"/>
</dbReference>
<feature type="transmembrane region" description="Helical" evidence="5">
    <location>
        <begin position="190"/>
        <end position="213"/>
    </location>
</feature>
<gene>
    <name evidence="7" type="ORF">D4L85_21685</name>
</gene>
<feature type="transmembrane region" description="Helical" evidence="5">
    <location>
        <begin position="68"/>
        <end position="87"/>
    </location>
</feature>
<dbReference type="SMART" id="SM00342">
    <property type="entry name" value="HTH_ARAC"/>
    <property type="match status" value="1"/>
</dbReference>
<sequence length="425" mass="48687">METYFKLTAVVQIVAFTLGFVASYVLWRYPKNLTTPNKYLAVSMASISYALVVVFLVETGWITSLPHLYRTGNLLALLYIPFSYLYVRSAIAGKKFRVIDLLHLVPAFLYLVDCLPFFWLSSADKQLVLQQDLINLHHLNPYAQGWLFPAGFPFPAQSLQFVVYWSLQIALVITYYHHEQFAKTEANKNWRIWLITYCVLQVIPVFCYFYGWFTSPDTSTVLIQLTVAGNIIFTAIALFTHPSILYGNVQEMQTLPSTSKIRVNPTLDKSRTSPDSVQQREDPAPEHEHKQLIDAEKALIITTQLKALMLTQPYLRQGYSLQDLSNDLRIPAYQLSSLLNRYLGVSFNDYLNQHRIEYCMDRMKKGDGHVLTLEGLAYDCGFSNRNSFTTAFKKFAGLPPSEYLREIKSLVQLPSLKKTGHKQNA</sequence>
<dbReference type="GO" id="GO:0003700">
    <property type="term" value="F:DNA-binding transcription factor activity"/>
    <property type="evidence" value="ECO:0007669"/>
    <property type="project" value="InterPro"/>
</dbReference>